<evidence type="ECO:0000256" key="3">
    <source>
        <dbReference type="ARBA" id="ARBA00023125"/>
    </source>
</evidence>
<comment type="caution">
    <text evidence="5">The sequence shown here is derived from an EMBL/GenBank/DDBJ whole genome shotgun (WGS) entry which is preliminary data.</text>
</comment>
<keyword evidence="5" id="KW-0540">Nuclease</keyword>
<keyword evidence="3" id="KW-0238">DNA-binding</keyword>
<dbReference type="Gene3D" id="3.90.220.20">
    <property type="entry name" value="DNA methylase specificity domains"/>
    <property type="match status" value="2"/>
</dbReference>
<evidence type="ECO:0000259" key="4">
    <source>
        <dbReference type="Pfam" id="PF01420"/>
    </source>
</evidence>
<dbReference type="SUPFAM" id="SSF116734">
    <property type="entry name" value="DNA methylase specificity domain"/>
    <property type="match status" value="2"/>
</dbReference>
<protein>
    <submittedName>
        <fullName evidence="5">Restriction endonuclease subunit S</fullName>
    </submittedName>
</protein>
<sequence length="431" mass="48573">MREPIENLLELIIDHRGKTPTKLGGEFSLAGVPVLSAKHVKTGEIIGRNDLRYTDNKLYRRWMPTELEPGDILLTSEAPLGEVYLLPEQEFKFVLGQRVFGLRAKKDVIDSRYLYYALTSPIVQNRLQIRATGTTALGIRQSELLKVEIDYPEDLEEQRRIAHILGTLDDKIELNRQLNATLEQMARALFQSWFVDFDPVRAKASGEPTDSICRRFGLTPELLALFPAELEASALGEAPVGWSWETVDSLAAINDWTLSKRDTLAHIDYVEIAEVNRGEIGSITRYEPGQEPSRAKRRVRHGDTVISTVRPDRGAYFLCLEPTPEMIVSTGFAVVSPTKAPWSFIYSAVTSKKMLEHLGHVADGAAYPTVNPSIIGKREFAWPIDSAILQAYHKQASELYSQSENRRRESRYLATLRDELLPKLLSGELLV</sequence>
<dbReference type="RefSeq" id="WP_190785655.1">
    <property type="nucleotide sequence ID" value="NZ_JACWZZ010000004.1"/>
</dbReference>
<proteinExistence type="inferred from homology"/>
<dbReference type="PANTHER" id="PTHR30408:SF13">
    <property type="entry name" value="TYPE I RESTRICTION ENZYME HINDI SPECIFICITY SUBUNIT"/>
    <property type="match status" value="1"/>
</dbReference>
<comment type="similarity">
    <text evidence="1">Belongs to the type-I restriction system S methylase family.</text>
</comment>
<evidence type="ECO:0000256" key="2">
    <source>
        <dbReference type="ARBA" id="ARBA00022747"/>
    </source>
</evidence>
<dbReference type="PANTHER" id="PTHR30408">
    <property type="entry name" value="TYPE-1 RESTRICTION ENZYME ECOKI SPECIFICITY PROTEIN"/>
    <property type="match status" value="1"/>
</dbReference>
<dbReference type="InterPro" id="IPR000055">
    <property type="entry name" value="Restrct_endonuc_typeI_TRD"/>
</dbReference>
<name>A0ABR8JQ77_9BACT</name>
<evidence type="ECO:0000256" key="1">
    <source>
        <dbReference type="ARBA" id="ARBA00010923"/>
    </source>
</evidence>
<evidence type="ECO:0000313" key="6">
    <source>
        <dbReference type="Proteomes" id="UP000642468"/>
    </source>
</evidence>
<dbReference type="GO" id="GO:0004519">
    <property type="term" value="F:endonuclease activity"/>
    <property type="evidence" value="ECO:0007669"/>
    <property type="project" value="UniProtKB-KW"/>
</dbReference>
<keyword evidence="5" id="KW-0255">Endonuclease</keyword>
<accession>A0ABR8JQ77</accession>
<reference evidence="5 6" key="1">
    <citation type="submission" date="2020-09" db="EMBL/GenBank/DDBJ databases">
        <authorList>
            <person name="Kim M.K."/>
        </authorList>
    </citation>
    <scope>NUCLEOTIDE SEQUENCE [LARGE SCALE GENOMIC DNA]</scope>
    <source>
        <strain evidence="5 6">BT646</strain>
    </source>
</reference>
<feature type="domain" description="Type I restriction modification DNA specificity" evidence="4">
    <location>
        <begin position="68"/>
        <end position="184"/>
    </location>
</feature>
<keyword evidence="5" id="KW-0378">Hydrolase</keyword>
<evidence type="ECO:0000313" key="5">
    <source>
        <dbReference type="EMBL" id="MBD2716709.1"/>
    </source>
</evidence>
<dbReference type="InterPro" id="IPR052021">
    <property type="entry name" value="Type-I_RS_S_subunit"/>
</dbReference>
<keyword evidence="2" id="KW-0680">Restriction system</keyword>
<dbReference type="InterPro" id="IPR044946">
    <property type="entry name" value="Restrct_endonuc_typeI_TRD_sf"/>
</dbReference>
<organism evidence="5 6">
    <name type="scientific">Hymenobacter duratus</name>
    <dbReference type="NCBI Taxonomy" id="2771356"/>
    <lineage>
        <taxon>Bacteria</taxon>
        <taxon>Pseudomonadati</taxon>
        <taxon>Bacteroidota</taxon>
        <taxon>Cytophagia</taxon>
        <taxon>Cytophagales</taxon>
        <taxon>Hymenobacteraceae</taxon>
        <taxon>Hymenobacter</taxon>
    </lineage>
</organism>
<dbReference type="EMBL" id="JACWZZ010000004">
    <property type="protein sequence ID" value="MBD2716709.1"/>
    <property type="molecule type" value="Genomic_DNA"/>
</dbReference>
<keyword evidence="6" id="KW-1185">Reference proteome</keyword>
<dbReference type="Pfam" id="PF01420">
    <property type="entry name" value="Methylase_S"/>
    <property type="match status" value="1"/>
</dbReference>
<dbReference type="Proteomes" id="UP000642468">
    <property type="component" value="Unassembled WGS sequence"/>
</dbReference>
<gene>
    <name evidence="5" type="ORF">IC231_16800</name>
</gene>